<evidence type="ECO:0000256" key="3">
    <source>
        <dbReference type="ARBA" id="ARBA00022531"/>
    </source>
</evidence>
<keyword evidence="10 12" id="KW-0934">Plastid</keyword>
<proteinExistence type="evidence at transcript level"/>
<evidence type="ECO:0000256" key="2">
    <source>
        <dbReference type="ARBA" id="ARBA00022494"/>
    </source>
</evidence>
<accession>Q9XQV0</accession>
<dbReference type="GO" id="GO:0009535">
    <property type="term" value="C:chloroplast thylakoid membrane"/>
    <property type="evidence" value="ECO:0007669"/>
    <property type="project" value="UniProtKB-SubCell"/>
</dbReference>
<keyword evidence="12" id="KW-0150">Chloroplast</keyword>
<comment type="subcellular location">
    <subcellularLocation>
        <location evidence="1">Membrane</location>
        <topology evidence="1">Multi-pass membrane protein</topology>
    </subcellularLocation>
    <subcellularLocation>
        <location evidence="9 10">Plastid</location>
        <location evidence="9 10">Chloroplast thylakoid membrane</location>
        <topology evidence="9 10">Multi-pass membrane protein</topology>
    </subcellularLocation>
</comment>
<geneLocation type="chloroplast" evidence="12"/>
<gene>
    <name evidence="9 12" type="primary">psbB</name>
</gene>
<keyword evidence="5 9" id="KW-1133">Transmembrane helix</keyword>
<dbReference type="EMBL" id="FJ491251">
    <property type="protein sequence ID" value="ACS34801.1"/>
    <property type="molecule type" value="mRNA"/>
</dbReference>
<dbReference type="HAMAP" id="MF_01495">
    <property type="entry name" value="PSII_PsbB_CP47"/>
    <property type="match status" value="1"/>
</dbReference>
<evidence type="ECO:0000256" key="1">
    <source>
        <dbReference type="ARBA" id="ARBA00004141"/>
    </source>
</evidence>
<dbReference type="NCBIfam" id="TIGR03039">
    <property type="entry name" value="PS_II_CP47"/>
    <property type="match status" value="1"/>
</dbReference>
<reference evidence="13" key="2">
    <citation type="journal article" date="2009" name="Gene">
        <title>Substitutional editing of Heterocapsa triquetra chloroplast transcripts and a folding model for its divergent chloroplast 16S rRNA.</title>
        <authorList>
            <person name="Dang Y."/>
            <person name="Green B.R."/>
        </authorList>
    </citation>
    <scope>NUCLEOTIDE SEQUENCE</scope>
</reference>
<reference evidence="12" key="1">
    <citation type="journal article" date="1999" name="Nature">
        <title>Single gene circles in dinoflagellate chloroplast genomes.</title>
        <authorList>
            <person name="Zhang Z."/>
            <person name="Green B.R."/>
            <person name="Cavalier-Smith T."/>
        </authorList>
    </citation>
    <scope>NUCLEOTIDE SEQUENCE</scope>
    <source>
        <strain evidence="12">CCMP 449</strain>
    </source>
</reference>
<evidence type="ECO:0000256" key="8">
    <source>
        <dbReference type="ARBA" id="ARBA00023276"/>
    </source>
</evidence>
<dbReference type="InterPro" id="IPR000932">
    <property type="entry name" value="PS_antenna-like"/>
</dbReference>
<keyword evidence="6 9" id="KW-0157">Chromophore</keyword>
<keyword evidence="9" id="KW-0793">Thylakoid</keyword>
<feature type="transmembrane region" description="Helical" evidence="11">
    <location>
        <begin position="20"/>
        <end position="43"/>
    </location>
</feature>
<evidence type="ECO:0000256" key="6">
    <source>
        <dbReference type="ARBA" id="ARBA00022991"/>
    </source>
</evidence>
<keyword evidence="4 9" id="KW-0812">Transmembrane</keyword>
<dbReference type="Gene3D" id="3.10.680.10">
    <property type="entry name" value="Photosystem II CP47 reaction center protein"/>
    <property type="match status" value="1"/>
</dbReference>
<keyword evidence="8 9" id="KW-0604">Photosystem II</keyword>
<keyword evidence="2 9" id="KW-0148">Chlorophyll</keyword>
<dbReference type="GO" id="GO:0009772">
    <property type="term" value="P:photosynthetic electron transport in photosystem II"/>
    <property type="evidence" value="ECO:0007669"/>
    <property type="project" value="InterPro"/>
</dbReference>
<comment type="subunit">
    <text evidence="9">PSII is composed of 1 copy each of membrane proteins PsbA, PsbB, PsbC, PsbD, PsbE, PsbF, PsbH, PsbI, PsbJ, PsbK, PsbL, PsbM, PsbT, PsbX, PsbY, PsbZ, Psb30/Ycf12, at least 3 peripheral proteins of the oxygen-evolving complex and a large number of cofactors. It forms dimeric complexes.</text>
</comment>
<evidence type="ECO:0000256" key="9">
    <source>
        <dbReference type="HAMAP-Rule" id="MF_01495"/>
    </source>
</evidence>
<dbReference type="GO" id="GO:0009523">
    <property type="term" value="C:photosystem II"/>
    <property type="evidence" value="ECO:0007669"/>
    <property type="project" value="UniProtKB-KW"/>
</dbReference>
<dbReference type="SUPFAM" id="SSF161077">
    <property type="entry name" value="Photosystem II antenna protein-like"/>
    <property type="match status" value="1"/>
</dbReference>
<evidence type="ECO:0000313" key="12">
    <source>
        <dbReference type="EMBL" id="AAD44701.1"/>
    </source>
</evidence>
<dbReference type="EMBL" id="AF130034">
    <property type="protein sequence ID" value="AAD44701.1"/>
    <property type="molecule type" value="Genomic_DNA"/>
</dbReference>
<evidence type="ECO:0000256" key="10">
    <source>
        <dbReference type="RuleBase" id="RU004535"/>
    </source>
</evidence>
<keyword evidence="7 9" id="KW-0472">Membrane</keyword>
<evidence type="ECO:0000256" key="5">
    <source>
        <dbReference type="ARBA" id="ARBA00022989"/>
    </source>
</evidence>
<feature type="transmembrane region" description="Helical" evidence="11">
    <location>
        <begin position="137"/>
        <end position="157"/>
    </location>
</feature>
<evidence type="ECO:0000256" key="11">
    <source>
        <dbReference type="SAM" id="Phobius"/>
    </source>
</evidence>
<feature type="transmembrane region" description="Helical" evidence="11">
    <location>
        <begin position="192"/>
        <end position="216"/>
    </location>
</feature>
<comment type="subunit">
    <text evidence="10">PSII is composed of 1 copy each of membrane proteins PsbA, PsbB, PsbC, PsbD, PsbE, PsbF, PsbH, PsbI, PsbJ, PsbK, PsbL, PsbM, PsbT, PsbX, PsbY, PsbZ, Ycf12, at least 3 peripheral proteins of the oxygen-evolving complex and a large number of cofactors. It forms dimeric complexes.</text>
</comment>
<dbReference type="GO" id="GO:0016168">
    <property type="term" value="F:chlorophyll binding"/>
    <property type="evidence" value="ECO:0007669"/>
    <property type="project" value="UniProtKB-UniRule"/>
</dbReference>
<comment type="function">
    <text evidence="9 10">One of the components of the core complex of photosystem II (PSII). It binds chlorophyll and helps catalyze the primary light-induced photochemical processes of PSII. PSII is a light-driven water:plastoquinone oxidoreductase, using light energy to abstract electrons from H(2)O, generating O(2) and a proton gradient subsequently used for ATP formation.</text>
</comment>
<feature type="transmembrane region" description="Helical" evidence="11">
    <location>
        <begin position="96"/>
        <end position="116"/>
    </location>
</feature>
<feature type="transmembrane region" description="Helical" evidence="11">
    <location>
        <begin position="236"/>
        <end position="257"/>
    </location>
</feature>
<evidence type="ECO:0000256" key="7">
    <source>
        <dbReference type="ARBA" id="ARBA00023136"/>
    </source>
</evidence>
<sequence length="505" mass="56019">MRLPWFRVHIVILNDPGRLISVHIMHTALVAGWAAVMTLYELIILDPTDPVYNPIWRQGAYVMPFISRLGVVRSLYDWSLGIEVTNNPYWTYETVAVSHILLSGFSILAAFWHWAYCYLDLFVSSTTGKLVLDLNRIFGIHLCLAALLCFGFGLAHLTGFGGPGMWTSDSFGIVGSVRFVKPVYSVIGLTPFCYGVISSNHIVAGFFGIAVGLWHVSSRPGPTLYKLLGMGNIEGALSSSIAAVFFTAFITSATMWYGSLSTALELFGPSRYHWDNGYFSLDIERRVKSVDSVFLNKGWEEVPEKLVLYDYIGCNPAKGGLFRSGPQLKGDGVVQNWLGHANFEMGTLSLAVRRMPAFFETFPVILIDQGGSLRADIPFRRAESRYSIEQSNVVLYFSGGTLNGIELSAPSLVKGYARKAQFGEIFTFDKKTGGADGVFRTSPRGWYSFGHVCFSFLFFFGHLWHGGRALFRDIWTGVTIENALKVEYGLNEKLGDGATKTTAFL</sequence>
<protein>
    <recommendedName>
        <fullName evidence="9 10">Photosystem II CP47 reaction center protein</fullName>
    </recommendedName>
    <alternativeName>
        <fullName evidence="9">PSII 47 kDa protein</fullName>
    </alternativeName>
    <alternativeName>
        <fullName evidence="9">Protein CP-47</fullName>
    </alternativeName>
</protein>
<dbReference type="InterPro" id="IPR036001">
    <property type="entry name" value="PS_II_antenna-like_sf"/>
</dbReference>
<organism evidence="12">
    <name type="scientific">Kryptoperidinium triquetrum</name>
    <name type="common">Dinoflagellate</name>
    <name type="synonym">Heterocapsa triquetra</name>
    <dbReference type="NCBI Taxonomy" id="66468"/>
    <lineage>
        <taxon>Eukaryota</taxon>
        <taxon>Sar</taxon>
        <taxon>Alveolata</taxon>
        <taxon>Dinophyceae</taxon>
        <taxon>Peridiniales</taxon>
        <taxon>Kryptoperidiniaceae</taxon>
        <taxon>Kryptoperidinium</taxon>
    </lineage>
</organism>
<keyword evidence="3 9" id="KW-0602">Photosynthesis</keyword>
<dbReference type="InterPro" id="IPR017486">
    <property type="entry name" value="PSII_PsbB"/>
</dbReference>
<dbReference type="Pfam" id="PF00421">
    <property type="entry name" value="PSII"/>
    <property type="match status" value="1"/>
</dbReference>
<dbReference type="AlphaFoldDB" id="Q9XQV0"/>
<comment type="similarity">
    <text evidence="9 10">Belongs to the PsbB/PsbC family. PsbB subfamily.</text>
</comment>
<name>Q9XQV0_KRYTR</name>
<evidence type="ECO:0000256" key="4">
    <source>
        <dbReference type="ARBA" id="ARBA00022692"/>
    </source>
</evidence>
<evidence type="ECO:0000313" key="13">
    <source>
        <dbReference type="EMBL" id="ACS34801.1"/>
    </source>
</evidence>